<dbReference type="GeneID" id="54355329"/>
<dbReference type="RefSeq" id="XP_033453391.1">
    <property type="nucleotide sequence ID" value="XM_033597662.1"/>
</dbReference>
<organism evidence="2 3">
    <name type="scientific">Didymella exigua CBS 183.55</name>
    <dbReference type="NCBI Taxonomy" id="1150837"/>
    <lineage>
        <taxon>Eukaryota</taxon>
        <taxon>Fungi</taxon>
        <taxon>Dikarya</taxon>
        <taxon>Ascomycota</taxon>
        <taxon>Pezizomycotina</taxon>
        <taxon>Dothideomycetes</taxon>
        <taxon>Pleosporomycetidae</taxon>
        <taxon>Pleosporales</taxon>
        <taxon>Pleosporineae</taxon>
        <taxon>Didymellaceae</taxon>
        <taxon>Didymella</taxon>
    </lineage>
</organism>
<name>A0A6A5RZV6_9PLEO</name>
<dbReference type="EMBL" id="ML978957">
    <property type="protein sequence ID" value="KAF1933143.1"/>
    <property type="molecule type" value="Genomic_DNA"/>
</dbReference>
<dbReference type="AlphaFoldDB" id="A0A6A5RZV6"/>
<dbReference type="InterPro" id="IPR012340">
    <property type="entry name" value="NA-bd_OB-fold"/>
</dbReference>
<dbReference type="SUPFAM" id="SSF50249">
    <property type="entry name" value="Nucleic acid-binding proteins"/>
    <property type="match status" value="2"/>
</dbReference>
<reference evidence="2" key="1">
    <citation type="journal article" date="2020" name="Stud. Mycol.">
        <title>101 Dothideomycetes genomes: a test case for predicting lifestyles and emergence of pathogens.</title>
        <authorList>
            <person name="Haridas S."/>
            <person name="Albert R."/>
            <person name="Binder M."/>
            <person name="Bloem J."/>
            <person name="Labutti K."/>
            <person name="Salamov A."/>
            <person name="Andreopoulos B."/>
            <person name="Baker S."/>
            <person name="Barry K."/>
            <person name="Bills G."/>
            <person name="Bluhm B."/>
            <person name="Cannon C."/>
            <person name="Castanera R."/>
            <person name="Culley D."/>
            <person name="Daum C."/>
            <person name="Ezra D."/>
            <person name="Gonzalez J."/>
            <person name="Henrissat B."/>
            <person name="Kuo A."/>
            <person name="Liang C."/>
            <person name="Lipzen A."/>
            <person name="Lutzoni F."/>
            <person name="Magnuson J."/>
            <person name="Mondo S."/>
            <person name="Nolan M."/>
            <person name="Ohm R."/>
            <person name="Pangilinan J."/>
            <person name="Park H.-J."/>
            <person name="Ramirez L."/>
            <person name="Alfaro M."/>
            <person name="Sun H."/>
            <person name="Tritt A."/>
            <person name="Yoshinaga Y."/>
            <person name="Zwiers L.-H."/>
            <person name="Turgeon B."/>
            <person name="Goodwin S."/>
            <person name="Spatafora J."/>
            <person name="Crous P."/>
            <person name="Grigoriev I."/>
        </authorList>
    </citation>
    <scope>NUCLEOTIDE SEQUENCE</scope>
    <source>
        <strain evidence="2">CBS 183.55</strain>
    </source>
</reference>
<evidence type="ECO:0008006" key="4">
    <source>
        <dbReference type="Google" id="ProtNLM"/>
    </source>
</evidence>
<dbReference type="PANTHER" id="PTHR21166">
    <property type="entry name" value="CELL DIVISION CONTROL PROTEIN 24 OB DOMAIN-CONTAINING PROTEIN-RELATED"/>
    <property type="match status" value="1"/>
</dbReference>
<feature type="compositionally biased region" description="Low complexity" evidence="1">
    <location>
        <begin position="1"/>
        <end position="16"/>
    </location>
</feature>
<protein>
    <recommendedName>
        <fullName evidence="4">Nucleic acid-binding protein</fullName>
    </recommendedName>
</protein>
<sequence>MPTSSSIQSYFTSSPTKNSDGFTAEEVQSVLQPSGVSTVNAWTPTTDYEEADLGSLEPGPRHLALMGRVVNMVNISRPSKRHKAAQGYIKIMLADDTGVLTVRLWYANAEYKLRLGQLVTVWTVHVSNSSEHNALAPNSAPLYTSIFPEGERNCHLMVHENSDDGTQFKRPFNCKDSRALPGLMTLRSFTDGGYDVDEPKLLVCVKSIGARKRYINRNGTTSELLTLGIFDDTADASLTLYSGLCDSASILQPSKTVLLISNPGWRIEKTAKLSLNANSRVDIDPDIGDARRLRTLAQRLTKKEHVNPPFPAVDVSCYEDSPVRALYNFADIDSFARANPREELLGYVSCIITSLNFVMPYKRNMLLSAECCGIAVFSNATTTTCKQCDQEVGLRINPRILGPVLDETGQIGSGKLVLSERAWGELLGRTASQLVNTDLEVLRYLEQRLLFLRVTMGFALKLDDEIGRLAVWCVKN</sequence>
<dbReference type="GO" id="GO:0000712">
    <property type="term" value="P:resolution of meiotic recombination intermediates"/>
    <property type="evidence" value="ECO:0007669"/>
    <property type="project" value="TreeGrafter"/>
</dbReference>
<keyword evidence="3" id="KW-1185">Reference proteome</keyword>
<dbReference type="InterPro" id="IPR052469">
    <property type="entry name" value="MEIOB"/>
</dbReference>
<dbReference type="PANTHER" id="PTHR21166:SF2">
    <property type="entry name" value="CELL DIVISION CONTROL PROTEIN 24 OB DOMAIN-CONTAINING PROTEIN-RELATED"/>
    <property type="match status" value="1"/>
</dbReference>
<evidence type="ECO:0000313" key="3">
    <source>
        <dbReference type="Proteomes" id="UP000800082"/>
    </source>
</evidence>
<accession>A0A6A5RZV6</accession>
<feature type="region of interest" description="Disordered" evidence="1">
    <location>
        <begin position="1"/>
        <end position="22"/>
    </location>
</feature>
<dbReference type="Gene3D" id="2.40.50.140">
    <property type="entry name" value="Nucleic acid-binding proteins"/>
    <property type="match status" value="1"/>
</dbReference>
<evidence type="ECO:0000256" key="1">
    <source>
        <dbReference type="SAM" id="MobiDB-lite"/>
    </source>
</evidence>
<dbReference type="OrthoDB" id="3248508at2759"/>
<gene>
    <name evidence="2" type="ORF">M421DRAFT_88421</name>
</gene>
<dbReference type="GO" id="GO:0008310">
    <property type="term" value="F:single-stranded DNA 3'-5' DNA exonuclease activity"/>
    <property type="evidence" value="ECO:0007669"/>
    <property type="project" value="TreeGrafter"/>
</dbReference>
<dbReference type="GO" id="GO:0003697">
    <property type="term" value="F:single-stranded DNA binding"/>
    <property type="evidence" value="ECO:0007669"/>
    <property type="project" value="TreeGrafter"/>
</dbReference>
<dbReference type="Proteomes" id="UP000800082">
    <property type="component" value="Unassembled WGS sequence"/>
</dbReference>
<evidence type="ECO:0000313" key="2">
    <source>
        <dbReference type="EMBL" id="KAF1933143.1"/>
    </source>
</evidence>
<proteinExistence type="predicted"/>